<proteinExistence type="predicted"/>
<accession>A0A844FZT2</accession>
<feature type="chain" id="PRO_5032860656" evidence="1">
    <location>
        <begin position="22"/>
        <end position="649"/>
    </location>
</feature>
<dbReference type="EMBL" id="VUNS01000006">
    <property type="protein sequence ID" value="MST96870.1"/>
    <property type="molecule type" value="Genomic_DNA"/>
</dbReference>
<evidence type="ECO:0000313" key="3">
    <source>
        <dbReference type="Proteomes" id="UP000435649"/>
    </source>
</evidence>
<reference evidence="2 3" key="1">
    <citation type="submission" date="2019-08" db="EMBL/GenBank/DDBJ databases">
        <title>In-depth cultivation of the pig gut microbiome towards novel bacterial diversity and tailored functional studies.</title>
        <authorList>
            <person name="Wylensek D."/>
            <person name="Hitch T.C.A."/>
            <person name="Clavel T."/>
        </authorList>
    </citation>
    <scope>NUCLEOTIDE SEQUENCE [LARGE SCALE GENOMIC DNA]</scope>
    <source>
        <strain evidence="2 3">BBE-744-WT-12</strain>
    </source>
</reference>
<gene>
    <name evidence="2" type="ORF">FYJ85_07390</name>
</gene>
<comment type="caution">
    <text evidence="2">The sequence shown here is derived from an EMBL/GenBank/DDBJ whole genome shotgun (WGS) entry which is preliminary data.</text>
</comment>
<dbReference type="AlphaFoldDB" id="A0A844FZT2"/>
<protein>
    <submittedName>
        <fullName evidence="2">Uncharacterized protein</fullName>
    </submittedName>
</protein>
<sequence length="649" mass="72351">MKRLIPSILAALLLPQLFAAAVPEGESRRLLERQTGLLSARLLYGEAEKRWLAELMPEAAETLYSEMKRKPAECASRAAALKRMEPRFAELLAESYRDMAEHVLAPFREKFSAEQAAAFGQKSAQLIAEKQKKEFPATFEAARKRLVDEQRAELTDRIYPTETELEADDDAALTRKLLERFTARRKTPLWEELLPRLGTELVAPVLRSARAQQKRQLDLAARLEPDTRLWDPAAAEAELEQKLNAEIAGWKEEKRYALFPRTRQLIRSRAGRLPQERAIRALQKPAAAADYAALLARDPAAHADPAESFRQYEALSGRAALAAAAEQLAMPEQYRKTLETDAEVKRALARRFETLKPELQKHRNEFAARQLQERFPAVAGGSYRPSPEAIEAFRADPAKLPELPGEAAPGLLAESRTLLKQKLTGLLAAGNAELSAQLAAVDAEYDAVVAEMEKMQSSASSSWLARWFGSKNGAVDLETIRGSYGRRVLAAFHAGTERRYPELFPKAAAEIELRSRAILQRLNTPPEASEPSIPPPETVKTRVWRIRIDAEAEVLTIRLKERAFSGSLKPSEAEATEKRLTAEVVRALEELCDEAVQNTSAPQKLTVRLEVVGGRIYYRFVAELREALKNALKQTGASVEDGLRTGKAD</sequence>
<organism evidence="2 3">
    <name type="scientific">Victivallis lenta</name>
    <dbReference type="NCBI Taxonomy" id="2606640"/>
    <lineage>
        <taxon>Bacteria</taxon>
        <taxon>Pseudomonadati</taxon>
        <taxon>Lentisphaerota</taxon>
        <taxon>Lentisphaeria</taxon>
        <taxon>Victivallales</taxon>
        <taxon>Victivallaceae</taxon>
        <taxon>Victivallis</taxon>
    </lineage>
</organism>
<evidence type="ECO:0000256" key="1">
    <source>
        <dbReference type="SAM" id="SignalP"/>
    </source>
</evidence>
<dbReference type="Proteomes" id="UP000435649">
    <property type="component" value="Unassembled WGS sequence"/>
</dbReference>
<name>A0A844FZT2_9BACT</name>
<feature type="signal peptide" evidence="1">
    <location>
        <begin position="1"/>
        <end position="21"/>
    </location>
</feature>
<keyword evidence="3" id="KW-1185">Reference proteome</keyword>
<dbReference type="RefSeq" id="WP_154417649.1">
    <property type="nucleotide sequence ID" value="NZ_VUNS01000006.1"/>
</dbReference>
<keyword evidence="1" id="KW-0732">Signal</keyword>
<evidence type="ECO:0000313" key="2">
    <source>
        <dbReference type="EMBL" id="MST96870.1"/>
    </source>
</evidence>